<feature type="domain" description="FPG-type" evidence="14">
    <location>
        <begin position="227"/>
        <end position="263"/>
    </location>
</feature>
<evidence type="ECO:0000256" key="8">
    <source>
        <dbReference type="ARBA" id="ARBA00023125"/>
    </source>
</evidence>
<name>A0A7I9UVU0_9ACTN</name>
<dbReference type="InterPro" id="IPR012319">
    <property type="entry name" value="FPG_cat"/>
</dbReference>
<dbReference type="PROSITE" id="PS51068">
    <property type="entry name" value="FPG_CAT"/>
    <property type="match status" value="1"/>
</dbReference>
<dbReference type="SMART" id="SM00898">
    <property type="entry name" value="Fapy_DNA_glyco"/>
    <property type="match status" value="1"/>
</dbReference>
<dbReference type="SUPFAM" id="SSF57716">
    <property type="entry name" value="Glucocorticoid receptor-like (DNA-binding domain)"/>
    <property type="match status" value="1"/>
</dbReference>
<dbReference type="InterPro" id="IPR000214">
    <property type="entry name" value="Znf_DNA_glyclase/AP_lyase"/>
</dbReference>
<sequence length="266" mass="29599">MPEGDTLFALAAQLRPVLAGKTLSRTDFRVPRLATADLSGWRVDEVRSVGKHLLVEVSDGDRRAVIRSHLGMDGSWRVFEPGRRWTKPGHTARAVLRVDGAEVVGFALRELHVDRVGPGRPDPLAHLGPDLLGADWDPARALAHMADAVARDPSVTVSRVLLDQRVMAGVGNIYRNEICFLLGVHPTTPMRVVDAEEAVSLARRLLWHNRLRPVRTTTGLPGRADLWVYGRADRPCRRCGTPIRRVPDEDRDRIAFYCPSCQPPDR</sequence>
<dbReference type="InterPro" id="IPR015886">
    <property type="entry name" value="H2TH_FPG"/>
</dbReference>
<dbReference type="SUPFAM" id="SSF81624">
    <property type="entry name" value="N-terminal domain of MutM-like DNA repair proteins"/>
    <property type="match status" value="1"/>
</dbReference>
<evidence type="ECO:0000256" key="11">
    <source>
        <dbReference type="ARBA" id="ARBA00023268"/>
    </source>
</evidence>
<dbReference type="SMART" id="SM01232">
    <property type="entry name" value="H2TH"/>
    <property type="match status" value="1"/>
</dbReference>
<dbReference type="RefSeq" id="WP_161926672.1">
    <property type="nucleotide sequence ID" value="NZ_BJOU01000001.1"/>
</dbReference>
<evidence type="ECO:0000313" key="17">
    <source>
        <dbReference type="Proteomes" id="UP000444980"/>
    </source>
</evidence>
<keyword evidence="4" id="KW-0227">DNA damage</keyword>
<dbReference type="InterPro" id="IPR044090">
    <property type="entry name" value="Nei2_N"/>
</dbReference>
<dbReference type="AlphaFoldDB" id="A0A7I9UVU0"/>
<dbReference type="Gene3D" id="1.10.8.50">
    <property type="match status" value="1"/>
</dbReference>
<dbReference type="CDD" id="cd08971">
    <property type="entry name" value="AcNei2_N"/>
    <property type="match status" value="1"/>
</dbReference>
<dbReference type="Proteomes" id="UP000444980">
    <property type="component" value="Unassembled WGS sequence"/>
</dbReference>
<keyword evidence="7" id="KW-0862">Zinc</keyword>
<evidence type="ECO:0000259" key="15">
    <source>
        <dbReference type="PROSITE" id="PS51068"/>
    </source>
</evidence>
<evidence type="ECO:0000256" key="3">
    <source>
        <dbReference type="ARBA" id="ARBA00022723"/>
    </source>
</evidence>
<dbReference type="GO" id="GO:0008270">
    <property type="term" value="F:zinc ion binding"/>
    <property type="evidence" value="ECO:0007669"/>
    <property type="project" value="UniProtKB-KW"/>
</dbReference>
<organism evidence="16 17">
    <name type="scientific">Gordonia crocea</name>
    <dbReference type="NCBI Taxonomy" id="589162"/>
    <lineage>
        <taxon>Bacteria</taxon>
        <taxon>Bacillati</taxon>
        <taxon>Actinomycetota</taxon>
        <taxon>Actinomycetes</taxon>
        <taxon>Mycobacteriales</taxon>
        <taxon>Gordoniaceae</taxon>
        <taxon>Gordonia</taxon>
    </lineage>
</organism>
<keyword evidence="3" id="KW-0479">Metal-binding</keyword>
<dbReference type="GO" id="GO:0006284">
    <property type="term" value="P:base-excision repair"/>
    <property type="evidence" value="ECO:0007669"/>
    <property type="project" value="InterPro"/>
</dbReference>
<comment type="similarity">
    <text evidence="1">Belongs to the FPG family.</text>
</comment>
<dbReference type="Pfam" id="PF01149">
    <property type="entry name" value="Fapy_DNA_glyco"/>
    <property type="match status" value="1"/>
</dbReference>
<keyword evidence="6" id="KW-0378">Hydrolase</keyword>
<evidence type="ECO:0000256" key="4">
    <source>
        <dbReference type="ARBA" id="ARBA00022763"/>
    </source>
</evidence>
<evidence type="ECO:0000256" key="10">
    <source>
        <dbReference type="ARBA" id="ARBA00023239"/>
    </source>
</evidence>
<feature type="domain" description="Formamidopyrimidine-DNA glycosylase catalytic" evidence="15">
    <location>
        <begin position="2"/>
        <end position="117"/>
    </location>
</feature>
<dbReference type="GO" id="GO:0000703">
    <property type="term" value="F:oxidized pyrimidine nucleobase lesion DNA N-glycosylase activity"/>
    <property type="evidence" value="ECO:0007669"/>
    <property type="project" value="TreeGrafter"/>
</dbReference>
<keyword evidence="5 13" id="KW-0863">Zinc-finger</keyword>
<dbReference type="GO" id="GO:0003684">
    <property type="term" value="F:damaged DNA binding"/>
    <property type="evidence" value="ECO:0007669"/>
    <property type="project" value="InterPro"/>
</dbReference>
<evidence type="ECO:0000256" key="7">
    <source>
        <dbReference type="ARBA" id="ARBA00022833"/>
    </source>
</evidence>
<proteinExistence type="inferred from homology"/>
<dbReference type="EMBL" id="BJOU01000001">
    <property type="protein sequence ID" value="GED97334.1"/>
    <property type="molecule type" value="Genomic_DNA"/>
</dbReference>
<dbReference type="Pfam" id="PF06831">
    <property type="entry name" value="H2TH"/>
    <property type="match status" value="1"/>
</dbReference>
<evidence type="ECO:0000259" key="14">
    <source>
        <dbReference type="PROSITE" id="PS51066"/>
    </source>
</evidence>
<dbReference type="InterPro" id="IPR035937">
    <property type="entry name" value="FPG_N"/>
</dbReference>
<keyword evidence="9" id="KW-0234">DNA repair</keyword>
<dbReference type="OrthoDB" id="9800855at2"/>
<dbReference type="PANTHER" id="PTHR42697:SF1">
    <property type="entry name" value="ENDONUCLEASE 8"/>
    <property type="match status" value="1"/>
</dbReference>
<dbReference type="EC" id="4.2.99.18" evidence="2"/>
<dbReference type="InterPro" id="IPR010979">
    <property type="entry name" value="Ribosomal_uS13-like_H2TH"/>
</dbReference>
<keyword evidence="10" id="KW-0456">Lyase</keyword>
<protein>
    <recommendedName>
        <fullName evidence="2">DNA-(apurinic or apyrimidinic site) lyase</fullName>
        <ecNumber evidence="2">4.2.99.18</ecNumber>
    </recommendedName>
</protein>
<evidence type="ECO:0000256" key="6">
    <source>
        <dbReference type="ARBA" id="ARBA00022801"/>
    </source>
</evidence>
<dbReference type="GO" id="GO:0140078">
    <property type="term" value="F:class I DNA-(apurinic or apyrimidinic site) endonuclease activity"/>
    <property type="evidence" value="ECO:0007669"/>
    <property type="project" value="UniProtKB-EC"/>
</dbReference>
<keyword evidence="11" id="KW-0511">Multifunctional enzyme</keyword>
<dbReference type="SUPFAM" id="SSF46946">
    <property type="entry name" value="S13-like H2TH domain"/>
    <property type="match status" value="1"/>
</dbReference>
<keyword evidence="17" id="KW-1185">Reference proteome</keyword>
<keyword evidence="16" id="KW-0540">Nuclease</keyword>
<keyword evidence="16" id="KW-0255">Endonuclease</keyword>
<keyword evidence="12" id="KW-0326">Glycosidase</keyword>
<dbReference type="Gene3D" id="3.20.190.10">
    <property type="entry name" value="MutM-like, N-terminal"/>
    <property type="match status" value="1"/>
</dbReference>
<evidence type="ECO:0000313" key="16">
    <source>
        <dbReference type="EMBL" id="GED97334.1"/>
    </source>
</evidence>
<evidence type="ECO:0000256" key="12">
    <source>
        <dbReference type="ARBA" id="ARBA00023295"/>
    </source>
</evidence>
<evidence type="ECO:0000256" key="5">
    <source>
        <dbReference type="ARBA" id="ARBA00022771"/>
    </source>
</evidence>
<keyword evidence="8" id="KW-0238">DNA-binding</keyword>
<reference evidence="17" key="1">
    <citation type="submission" date="2019-06" db="EMBL/GenBank/DDBJ databases">
        <title>Gordonia isolated from sludge of a wastewater treatment plant.</title>
        <authorList>
            <person name="Tamura T."/>
            <person name="Aoyama K."/>
            <person name="Kang Y."/>
            <person name="Saito S."/>
            <person name="Akiyama N."/>
            <person name="Yazawa K."/>
            <person name="Gonoi T."/>
            <person name="Mikami Y."/>
        </authorList>
    </citation>
    <scope>NUCLEOTIDE SEQUENCE [LARGE SCALE GENOMIC DNA]</scope>
    <source>
        <strain evidence="17">NBRC 107697</strain>
    </source>
</reference>
<evidence type="ECO:0000256" key="13">
    <source>
        <dbReference type="PROSITE-ProRule" id="PRU00391"/>
    </source>
</evidence>
<gene>
    <name evidence="16" type="primary">nei</name>
    <name evidence="16" type="ORF">nbrc107697_13730</name>
</gene>
<evidence type="ECO:0000256" key="2">
    <source>
        <dbReference type="ARBA" id="ARBA00012720"/>
    </source>
</evidence>
<comment type="caution">
    <text evidence="16">The sequence shown here is derived from an EMBL/GenBank/DDBJ whole genome shotgun (WGS) entry which is preliminary data.</text>
</comment>
<accession>A0A7I9UVU0</accession>
<dbReference type="PROSITE" id="PS51066">
    <property type="entry name" value="ZF_FPG_2"/>
    <property type="match status" value="1"/>
</dbReference>
<dbReference type="PANTHER" id="PTHR42697">
    <property type="entry name" value="ENDONUCLEASE 8"/>
    <property type="match status" value="1"/>
</dbReference>
<evidence type="ECO:0000256" key="9">
    <source>
        <dbReference type="ARBA" id="ARBA00023204"/>
    </source>
</evidence>
<evidence type="ECO:0000256" key="1">
    <source>
        <dbReference type="ARBA" id="ARBA00009409"/>
    </source>
</evidence>